<keyword evidence="1" id="KW-1133">Transmembrane helix</keyword>
<keyword evidence="1" id="KW-0812">Transmembrane</keyword>
<dbReference type="PANTHER" id="PTHR30273:SF2">
    <property type="entry name" value="PROTEIN FECR"/>
    <property type="match status" value="1"/>
</dbReference>
<accession>A0ABQ1N025</accession>
<feature type="transmembrane region" description="Helical" evidence="1">
    <location>
        <begin position="72"/>
        <end position="94"/>
    </location>
</feature>
<comment type="caution">
    <text evidence="4">The sequence shown here is derived from an EMBL/GenBank/DDBJ whole genome shotgun (WGS) entry which is preliminary data.</text>
</comment>
<dbReference type="Pfam" id="PF16344">
    <property type="entry name" value="FecR_C"/>
    <property type="match status" value="1"/>
</dbReference>
<dbReference type="Gene3D" id="2.60.120.1440">
    <property type="match status" value="1"/>
</dbReference>
<feature type="domain" description="Protein FecR C-terminal" evidence="3">
    <location>
        <begin position="309"/>
        <end position="370"/>
    </location>
</feature>
<dbReference type="RefSeq" id="WP_188753806.1">
    <property type="nucleotide sequence ID" value="NZ_BMIK01000029.1"/>
</dbReference>
<dbReference type="InterPro" id="IPR032508">
    <property type="entry name" value="FecR_C"/>
</dbReference>
<dbReference type="EMBL" id="BMIK01000029">
    <property type="protein sequence ID" value="GGC48423.1"/>
    <property type="molecule type" value="Genomic_DNA"/>
</dbReference>
<keyword evidence="1" id="KW-0472">Membrane</keyword>
<dbReference type="PANTHER" id="PTHR30273">
    <property type="entry name" value="PERIPLASMIC SIGNAL SENSOR AND SIGMA FACTOR ACTIVATOR FECR-RELATED"/>
    <property type="match status" value="1"/>
</dbReference>
<dbReference type="Gene3D" id="3.55.50.30">
    <property type="match status" value="1"/>
</dbReference>
<dbReference type="InterPro" id="IPR006860">
    <property type="entry name" value="FecR"/>
</dbReference>
<evidence type="ECO:0000313" key="5">
    <source>
        <dbReference type="Proteomes" id="UP000597338"/>
    </source>
</evidence>
<evidence type="ECO:0000259" key="2">
    <source>
        <dbReference type="Pfam" id="PF04773"/>
    </source>
</evidence>
<evidence type="ECO:0000256" key="1">
    <source>
        <dbReference type="SAM" id="Phobius"/>
    </source>
</evidence>
<evidence type="ECO:0000259" key="3">
    <source>
        <dbReference type="Pfam" id="PF16344"/>
    </source>
</evidence>
<dbReference type="Proteomes" id="UP000597338">
    <property type="component" value="Unassembled WGS sequence"/>
</dbReference>
<evidence type="ECO:0000313" key="4">
    <source>
        <dbReference type="EMBL" id="GGC48423.1"/>
    </source>
</evidence>
<dbReference type="InterPro" id="IPR012373">
    <property type="entry name" value="Ferrdict_sens_TM"/>
</dbReference>
<reference evidence="5" key="1">
    <citation type="journal article" date="2019" name="Int. J. Syst. Evol. Microbiol.">
        <title>The Global Catalogue of Microorganisms (GCM) 10K type strain sequencing project: providing services to taxonomists for standard genome sequencing and annotation.</title>
        <authorList>
            <consortium name="The Broad Institute Genomics Platform"/>
            <consortium name="The Broad Institute Genome Sequencing Center for Infectious Disease"/>
            <person name="Wu L."/>
            <person name="Ma J."/>
        </authorList>
    </citation>
    <scope>NUCLEOTIDE SEQUENCE [LARGE SCALE GENOMIC DNA]</scope>
    <source>
        <strain evidence="5">CGMCC 1.15342</strain>
    </source>
</reference>
<dbReference type="PIRSF" id="PIRSF018266">
    <property type="entry name" value="FecR"/>
    <property type="match status" value="1"/>
</dbReference>
<feature type="domain" description="FecR protein" evidence="2">
    <location>
        <begin position="168"/>
        <end position="263"/>
    </location>
</feature>
<dbReference type="Pfam" id="PF04773">
    <property type="entry name" value="FecR"/>
    <property type="match status" value="1"/>
</dbReference>
<name>A0ABQ1N025_9SPHI</name>
<organism evidence="4 5">
    <name type="scientific">Parapedobacter defluvii</name>
    <dbReference type="NCBI Taxonomy" id="2045106"/>
    <lineage>
        <taxon>Bacteria</taxon>
        <taxon>Pseudomonadati</taxon>
        <taxon>Bacteroidota</taxon>
        <taxon>Sphingobacteriia</taxon>
        <taxon>Sphingobacteriales</taxon>
        <taxon>Sphingobacteriaceae</taxon>
        <taxon>Parapedobacter</taxon>
    </lineage>
</organism>
<sequence>MHKTAIRQLLKKYQNGTCTPKERAIVESWYLKYNSDSTSEIDNDELEGELDLIWSHIGKHVRPKRSSSGVGVLYKWVATTAAVLFIGIVLYLFFTSDHRQQHQLADTPVDILPGGNRATLTLADGKTLELSDAQQGVVVAPDAITYTDGSLIAGYETTGQNAVFPSNTISTPKGGQYQITLTDGSKVWLNASSVLRYPSRFTTDKREVAIEGEAFFEIVRDASRPFTVRVNGHTIQVLGTSFNVSSYAEEQDMRITLVEGAVQVNKEDSRDRTSAVTLNPGEQAVIKGNRIDVKAVDVELYTAWKNGLFKFRETELRSVMSQLSRWYDMDVEYIGDIPDTHYYGQISRDNNLSAVLRILKGSGLNFKITKTGDTQKVTVYP</sequence>
<gene>
    <name evidence="4" type="ORF">GCM10011386_45800</name>
</gene>
<keyword evidence="5" id="KW-1185">Reference proteome</keyword>
<proteinExistence type="predicted"/>
<protein>
    <submittedName>
        <fullName evidence="4">Iron dicitrate transporter FecR</fullName>
    </submittedName>
</protein>